<accession>A0A9R1TLX4</accession>
<name>A0A0C9PSM3_9HYME</name>
<dbReference type="CTD" id="22041"/>
<dbReference type="EMBL" id="GBYB01004338">
    <property type="protein sequence ID" value="JAG74105.1"/>
    <property type="molecule type" value="Transcribed_RNA"/>
</dbReference>
<keyword evidence="1" id="KW-0812">Transmembrane</keyword>
<accession>A0A0C9PSM3</accession>
<dbReference type="OrthoDB" id="8184505at2759"/>
<feature type="transmembrane region" description="Helical" evidence="1">
    <location>
        <begin position="28"/>
        <end position="49"/>
    </location>
</feature>
<organism evidence="2">
    <name type="scientific">Fopius arisanus</name>
    <dbReference type="NCBI Taxonomy" id="64838"/>
    <lineage>
        <taxon>Eukaryota</taxon>
        <taxon>Metazoa</taxon>
        <taxon>Ecdysozoa</taxon>
        <taxon>Arthropoda</taxon>
        <taxon>Hexapoda</taxon>
        <taxon>Insecta</taxon>
        <taxon>Pterygota</taxon>
        <taxon>Neoptera</taxon>
        <taxon>Endopterygota</taxon>
        <taxon>Hymenoptera</taxon>
        <taxon>Apocrita</taxon>
        <taxon>Ichneumonoidea</taxon>
        <taxon>Braconidae</taxon>
        <taxon>Opiinae</taxon>
        <taxon>Fopius</taxon>
    </lineage>
</organism>
<sequence length="407" mass="45067">MDSGTISGFGVGVAGGSSLASGQQGQGIVALLVMLAVLCIIFIYCCWGAPFCRSLCRRHCCCRLEDPECDSRLENSEQTMVATPTIILLPHGRMLVVDGTIFTQFQGDSTGLDLVELGENVIRAQRNPRCVDRHQLQSSQGSILEMDAETPSKDSMGSVGCFPPPTYESIYGKDGREMPPSYSDILLHRFANLPYEIELQDSCTNNKEDIEMHSLDGCPHIINNPMSNMAYHPYATVTSFSSRSFPRSNISRNSSVIINPVDNFYITNELGSVYAINQGNIALSDSRRNISNQEIILHSNVNALNILQNSLEGRPSEENIDIIGVHDNIGDAIESNLMDNRNLSFPNVTMRNGEIGGEIVSADRRRVDLDGRTSRQAMRPDEIDHRIHHEEDDNDFEALADIRESRV</sequence>
<reference evidence="2" key="1">
    <citation type="submission" date="2015-01" db="EMBL/GenBank/DDBJ databases">
        <title>Transcriptome Assembly of Fopius arisanus.</title>
        <authorList>
            <person name="Geib S."/>
        </authorList>
    </citation>
    <scope>NUCLEOTIDE SEQUENCE</scope>
</reference>
<keyword evidence="1" id="KW-0472">Membrane</keyword>
<evidence type="ECO:0000313" key="3">
    <source>
        <dbReference type="Proteomes" id="UP000694866"/>
    </source>
</evidence>
<evidence type="ECO:0000313" key="4">
    <source>
        <dbReference type="RefSeq" id="XP_011311223.1"/>
    </source>
</evidence>
<dbReference type="RefSeq" id="XP_011311223.1">
    <property type="nucleotide sequence ID" value="XM_011312921.1"/>
</dbReference>
<reference evidence="4" key="2">
    <citation type="submission" date="2025-04" db="UniProtKB">
        <authorList>
            <consortium name="RefSeq"/>
        </authorList>
    </citation>
    <scope>IDENTIFICATION</scope>
    <source>
        <strain evidence="4">USDA-PBARC FA_bdor</strain>
        <tissue evidence="4">Whole organism</tissue>
    </source>
</reference>
<evidence type="ECO:0000256" key="1">
    <source>
        <dbReference type="SAM" id="Phobius"/>
    </source>
</evidence>
<gene>
    <name evidence="2" type="primary">Aldh1b1_1</name>
    <name evidence="4" type="synonym">LOC105271391</name>
    <name evidence="2" type="ORF">g.42533</name>
</gene>
<protein>
    <submittedName>
        <fullName evidence="2">Aldh1b1_1 protein</fullName>
    </submittedName>
    <submittedName>
        <fullName evidence="4">Uncharacterized protein isoform X1</fullName>
    </submittedName>
</protein>
<evidence type="ECO:0000313" key="2">
    <source>
        <dbReference type="EMBL" id="JAG74105.1"/>
    </source>
</evidence>
<dbReference type="Proteomes" id="UP000694866">
    <property type="component" value="Unplaced"/>
</dbReference>
<dbReference type="AlphaFoldDB" id="A0A0C9PSM3"/>
<keyword evidence="3" id="KW-1185">Reference proteome</keyword>
<dbReference type="GeneID" id="105271391"/>
<dbReference type="KEGG" id="fas:105271391"/>
<proteinExistence type="predicted"/>
<keyword evidence="1" id="KW-1133">Transmembrane helix</keyword>